<dbReference type="AlphaFoldDB" id="A0A345NKF6"/>
<evidence type="ECO:0000256" key="1">
    <source>
        <dbReference type="SAM" id="MobiDB-lite"/>
    </source>
</evidence>
<gene>
    <name evidence="2" type="ORF">DV701_04660</name>
</gene>
<dbReference type="EMBL" id="CP031229">
    <property type="protein sequence ID" value="AXH95514.1"/>
    <property type="molecule type" value="Genomic_DNA"/>
</dbReference>
<feature type="compositionally biased region" description="Basic and acidic residues" evidence="1">
    <location>
        <begin position="320"/>
        <end position="331"/>
    </location>
</feature>
<name>A0A345NKF6_9MICO</name>
<dbReference type="OrthoDB" id="7356823at2"/>
<dbReference type="RefSeq" id="WP_114927279.1">
    <property type="nucleotide sequence ID" value="NZ_CP031229.1"/>
</dbReference>
<sequence>MTEKPLPDPYDPESYPPEEMFPAQTSAFEDGFTEQWRLLAQHLASGGDFSTAPRPDLDRFSAQFPRSAVEGIQQARHDAAEMISAGVYDADGIVRTLHSEDEEHRKLREARALVDGGEFSPPADPAAVRLHTTITRLFTQDVVHDAAGLPYKPIHIVSKHLRLDGPVFLLGHGEVDLGMSLKGDFCLDVVDADPDSPGSGVLTLRFLWGDPSTIVGAVEAGEIRGPNRWVGIGHAGASHLILEEGHRIYHVDTSDSLPLVHDERFGSSAWFWSASGGYPIFLAIDANGQPVGLILDSSGITNYYYFDDEDEAVFEPWPEGAREFDPQRDEPPDSDLPMSWWV</sequence>
<protein>
    <submittedName>
        <fullName evidence="2">Uncharacterized protein</fullName>
    </submittedName>
</protein>
<evidence type="ECO:0000313" key="2">
    <source>
        <dbReference type="EMBL" id="AXH95514.1"/>
    </source>
</evidence>
<keyword evidence="3" id="KW-1185">Reference proteome</keyword>
<dbReference type="KEGG" id="orn:DV701_04660"/>
<feature type="region of interest" description="Disordered" evidence="1">
    <location>
        <begin position="320"/>
        <end position="342"/>
    </location>
</feature>
<dbReference type="Proteomes" id="UP000253790">
    <property type="component" value="Chromosome"/>
</dbReference>
<reference evidence="2 3" key="1">
    <citation type="submission" date="2018-07" db="EMBL/GenBank/DDBJ databases">
        <title>Complete genome sequencing of Ornithinimicrobium sp. AMA3305.</title>
        <authorList>
            <person name="Bae J.-W."/>
        </authorList>
    </citation>
    <scope>NUCLEOTIDE SEQUENCE [LARGE SCALE GENOMIC DNA]</scope>
    <source>
        <strain evidence="2 3">AMA3305</strain>
    </source>
</reference>
<accession>A0A345NKF6</accession>
<proteinExistence type="predicted"/>
<organism evidence="2 3">
    <name type="scientific">Ornithinimicrobium avium</name>
    <dbReference type="NCBI Taxonomy" id="2283195"/>
    <lineage>
        <taxon>Bacteria</taxon>
        <taxon>Bacillati</taxon>
        <taxon>Actinomycetota</taxon>
        <taxon>Actinomycetes</taxon>
        <taxon>Micrococcales</taxon>
        <taxon>Ornithinimicrobiaceae</taxon>
        <taxon>Ornithinimicrobium</taxon>
    </lineage>
</organism>
<evidence type="ECO:0000313" key="3">
    <source>
        <dbReference type="Proteomes" id="UP000253790"/>
    </source>
</evidence>